<protein>
    <submittedName>
        <fullName evidence="2">Uncharacterized protein</fullName>
    </submittedName>
</protein>
<name>A0AAN6WY16_9PEZI</name>
<feature type="compositionally biased region" description="Basic and acidic residues" evidence="1">
    <location>
        <begin position="165"/>
        <end position="175"/>
    </location>
</feature>
<dbReference type="EMBL" id="MU864386">
    <property type="protein sequence ID" value="KAK4188582.1"/>
    <property type="molecule type" value="Genomic_DNA"/>
</dbReference>
<gene>
    <name evidence="2" type="ORF">QBC35DRAFT_495862</name>
</gene>
<accession>A0AAN6WY16</accession>
<evidence type="ECO:0000313" key="3">
    <source>
        <dbReference type="Proteomes" id="UP001302126"/>
    </source>
</evidence>
<feature type="region of interest" description="Disordered" evidence="1">
    <location>
        <begin position="1"/>
        <end position="54"/>
    </location>
</feature>
<dbReference type="Proteomes" id="UP001302126">
    <property type="component" value="Unassembled WGS sequence"/>
</dbReference>
<evidence type="ECO:0000313" key="2">
    <source>
        <dbReference type="EMBL" id="KAK4188582.1"/>
    </source>
</evidence>
<comment type="caution">
    <text evidence="2">The sequence shown here is derived from an EMBL/GenBank/DDBJ whole genome shotgun (WGS) entry which is preliminary data.</text>
</comment>
<sequence>MGLALYNSPSHPPSFPLGGDDVDADEDGSQGLGLDHRYLPGHAGPSFRDPANPKARHVRKPFKWDTSKIQLLQAWSLDPETDLQADGWRPHEILAIQSVPPLFKANDVYGLGCTARDIAHGRGKAKLSERIRRQDEYQEAYTLARDGRIRLPFDEERRRSQRRPPSLERQDAFRDGRTTKRKRIIGEEDIVSDDELRKMGLLYDDNDEDAQQTKELYVTGLLYDDEHLRGERFTLETIQREEPVYAIKTQLKKKNQRRRNGQKLEMSLDFSVLGDDEELASLLTACAEGRTQSAATDLSTDSDAVRSQAATGAQQQHGNAPLKVIYELVEEEETAEEDAWDMVDDGMERLNGYNNAEPSLAEVVMEEGGTKDPWVVLNLDGS</sequence>
<keyword evidence="3" id="KW-1185">Reference proteome</keyword>
<organism evidence="2 3">
    <name type="scientific">Podospora australis</name>
    <dbReference type="NCBI Taxonomy" id="1536484"/>
    <lineage>
        <taxon>Eukaryota</taxon>
        <taxon>Fungi</taxon>
        <taxon>Dikarya</taxon>
        <taxon>Ascomycota</taxon>
        <taxon>Pezizomycotina</taxon>
        <taxon>Sordariomycetes</taxon>
        <taxon>Sordariomycetidae</taxon>
        <taxon>Sordariales</taxon>
        <taxon>Podosporaceae</taxon>
        <taxon>Podospora</taxon>
    </lineage>
</organism>
<reference evidence="2" key="1">
    <citation type="journal article" date="2023" name="Mol. Phylogenet. Evol.">
        <title>Genome-scale phylogeny and comparative genomics of the fungal order Sordariales.</title>
        <authorList>
            <person name="Hensen N."/>
            <person name="Bonometti L."/>
            <person name="Westerberg I."/>
            <person name="Brannstrom I.O."/>
            <person name="Guillou S."/>
            <person name="Cros-Aarteil S."/>
            <person name="Calhoun S."/>
            <person name="Haridas S."/>
            <person name="Kuo A."/>
            <person name="Mondo S."/>
            <person name="Pangilinan J."/>
            <person name="Riley R."/>
            <person name="LaButti K."/>
            <person name="Andreopoulos B."/>
            <person name="Lipzen A."/>
            <person name="Chen C."/>
            <person name="Yan M."/>
            <person name="Daum C."/>
            <person name="Ng V."/>
            <person name="Clum A."/>
            <person name="Steindorff A."/>
            <person name="Ohm R.A."/>
            <person name="Martin F."/>
            <person name="Silar P."/>
            <person name="Natvig D.O."/>
            <person name="Lalanne C."/>
            <person name="Gautier V."/>
            <person name="Ament-Velasquez S.L."/>
            <person name="Kruys A."/>
            <person name="Hutchinson M.I."/>
            <person name="Powell A.J."/>
            <person name="Barry K."/>
            <person name="Miller A.N."/>
            <person name="Grigoriev I.V."/>
            <person name="Debuchy R."/>
            <person name="Gladieux P."/>
            <person name="Hiltunen Thoren M."/>
            <person name="Johannesson H."/>
        </authorList>
    </citation>
    <scope>NUCLEOTIDE SEQUENCE</scope>
    <source>
        <strain evidence="2">PSN309</strain>
    </source>
</reference>
<feature type="region of interest" description="Disordered" evidence="1">
    <location>
        <begin position="154"/>
        <end position="175"/>
    </location>
</feature>
<proteinExistence type="predicted"/>
<reference evidence="2" key="2">
    <citation type="submission" date="2023-05" db="EMBL/GenBank/DDBJ databases">
        <authorList>
            <consortium name="Lawrence Berkeley National Laboratory"/>
            <person name="Steindorff A."/>
            <person name="Hensen N."/>
            <person name="Bonometti L."/>
            <person name="Westerberg I."/>
            <person name="Brannstrom I.O."/>
            <person name="Guillou S."/>
            <person name="Cros-Aarteil S."/>
            <person name="Calhoun S."/>
            <person name="Haridas S."/>
            <person name="Kuo A."/>
            <person name="Mondo S."/>
            <person name="Pangilinan J."/>
            <person name="Riley R."/>
            <person name="Labutti K."/>
            <person name="Andreopoulos B."/>
            <person name="Lipzen A."/>
            <person name="Chen C."/>
            <person name="Yanf M."/>
            <person name="Daum C."/>
            <person name="Ng V."/>
            <person name="Clum A."/>
            <person name="Ohm R."/>
            <person name="Martin F."/>
            <person name="Silar P."/>
            <person name="Natvig D."/>
            <person name="Lalanne C."/>
            <person name="Gautier V."/>
            <person name="Ament-Velasquez S.L."/>
            <person name="Kruys A."/>
            <person name="Hutchinson M.I."/>
            <person name="Powell A.J."/>
            <person name="Barry K."/>
            <person name="Miller A.N."/>
            <person name="Grigoriev I.V."/>
            <person name="Debuchy R."/>
            <person name="Gladieux P."/>
            <person name="Thoren M.H."/>
            <person name="Johannesson H."/>
        </authorList>
    </citation>
    <scope>NUCLEOTIDE SEQUENCE</scope>
    <source>
        <strain evidence="2">PSN309</strain>
    </source>
</reference>
<dbReference type="AlphaFoldDB" id="A0AAN6WY16"/>
<evidence type="ECO:0000256" key="1">
    <source>
        <dbReference type="SAM" id="MobiDB-lite"/>
    </source>
</evidence>